<dbReference type="SUPFAM" id="SSF82544">
    <property type="entry name" value="GckA/TtuD-like"/>
    <property type="match status" value="1"/>
</dbReference>
<dbReference type="Gene3D" id="3.40.1480.10">
    <property type="entry name" value="MOFRL domain"/>
    <property type="match status" value="1"/>
</dbReference>
<keyword evidence="5" id="KW-0378">Hydrolase</keyword>
<gene>
    <name evidence="10" type="ORF">SKTS_23190</name>
</gene>
<dbReference type="Pfam" id="PF05161">
    <property type="entry name" value="MOFRL"/>
    <property type="match status" value="1"/>
</dbReference>
<evidence type="ECO:0000256" key="6">
    <source>
        <dbReference type="ARBA" id="ARBA00022840"/>
    </source>
</evidence>
<dbReference type="Gene3D" id="3.40.50.10180">
    <property type="entry name" value="Glycerate kinase, MOFRL-like N-terminal domain"/>
    <property type="match status" value="1"/>
</dbReference>
<evidence type="ECO:0000259" key="8">
    <source>
        <dbReference type="Pfam" id="PF05161"/>
    </source>
</evidence>
<dbReference type="Pfam" id="PF08282">
    <property type="entry name" value="Hydrolase_3"/>
    <property type="match status" value="1"/>
</dbReference>
<evidence type="ECO:0000313" key="10">
    <source>
        <dbReference type="EMBL" id="BCB27433.1"/>
    </source>
</evidence>
<reference evidence="11" key="1">
    <citation type="submission" date="2020-03" db="EMBL/GenBank/DDBJ databases">
        <title>Complete genome sequence of sulfur-oxidizing bacterium skT11.</title>
        <authorList>
            <person name="Kanda M."/>
            <person name="Kojima H."/>
            <person name="Fukui M."/>
        </authorList>
    </citation>
    <scope>NUCLEOTIDE SEQUENCE [LARGE SCALE GENOMIC DNA]</scope>
    <source>
        <strain evidence="11">skT11</strain>
    </source>
</reference>
<dbReference type="SFLD" id="SFLDG01140">
    <property type="entry name" value="C2.B:_Phosphomannomutase_and_P"/>
    <property type="match status" value="1"/>
</dbReference>
<keyword evidence="3" id="KW-0547">Nucleotide-binding</keyword>
<dbReference type="EMBL" id="AP022853">
    <property type="protein sequence ID" value="BCB27433.1"/>
    <property type="molecule type" value="Genomic_DNA"/>
</dbReference>
<dbReference type="SUPFAM" id="SSF56784">
    <property type="entry name" value="HAD-like"/>
    <property type="match status" value="1"/>
</dbReference>
<keyword evidence="4" id="KW-0418">Kinase</keyword>
<dbReference type="Gene3D" id="3.40.50.1000">
    <property type="entry name" value="HAD superfamily/HAD-like"/>
    <property type="match status" value="1"/>
</dbReference>
<keyword evidence="1" id="KW-0808">Transferase</keyword>
<dbReference type="Gene3D" id="3.30.980.20">
    <property type="entry name" value="Putative mannosyl-3-phosphoglycerate phosphatase, domain 2"/>
    <property type="match status" value="1"/>
</dbReference>
<dbReference type="SFLD" id="SFLDG01142">
    <property type="entry name" value="C2.B.2:_Mannosyl-3-phosphoglyc"/>
    <property type="match status" value="1"/>
</dbReference>
<sequence length="732" mass="78255">MKKTVIFSDLDGTLLDAKNYCFDDALPALSLLQERAIPLILCSSKTRMEIEAYRLSMRNEHPFISENGGGIFIPQGYFSTPVKATKINGYQLITLGMPYAEIRSRFVALRKRFGTQVRGFGDMTAQEVAELTGLSCDEATLAKQRDFDEPFVFDGAPDEHFLQAIIDTGLHWTQGRIFHILGKHDKGRAVEILMKLYRQELGAITSVGLGDGFNDLPMLQEVDRPVLIRHEDRSFDPRIVMAGLVKTQSPGPRGWNEAVLQLLSAAETTPQAVLGSIFSAAIAAVDPYQAVLNAAKLEHECLTVADAVYRLDTFSRILVVGAGKATARMALAIEHLLGARISDGLIIVKNGHTAGLAMVEQIEASHPVPNQAGVEGAQRILEMVRGAGEKTLVICLLSGGASALLVAPVAGVTLQDKQEVTALLLKAGATIGELNAVRKHLSAVKGGRLARAACPAQMMTLILSDVIGDRLDVIASGPTAPDGSSFADACSVIEKYGLMEKIPVRVTDYLQRGAAGLEAETVKDGDACLSATRNVIVGGSRQALAAAQEKSRQLGFAAEIVTSELQGEARDAAGFLAHTARMTQDGMNSDERRCLLFGGETTVTVRGTGKGGRNQELALAFALEAEGRQGISLLSAGTDGNDGPTDAAGALVDGRTAERARRLGMEPAAYLAENDSYGFFQRFDALSGTRSHFMTGPTGTNVMDLQIILLEGNDAEHANANRDKKPEGRPTT</sequence>
<dbReference type="GO" id="GO:0005524">
    <property type="term" value="F:ATP binding"/>
    <property type="evidence" value="ECO:0007669"/>
    <property type="project" value="UniProtKB-KW"/>
</dbReference>
<evidence type="ECO:0000256" key="4">
    <source>
        <dbReference type="ARBA" id="ARBA00022777"/>
    </source>
</evidence>
<keyword evidence="6" id="KW-0067">ATP-binding</keyword>
<evidence type="ECO:0000256" key="2">
    <source>
        <dbReference type="ARBA" id="ARBA00022723"/>
    </source>
</evidence>
<dbReference type="GO" id="GO:0005737">
    <property type="term" value="C:cytoplasm"/>
    <property type="evidence" value="ECO:0007669"/>
    <property type="project" value="InterPro"/>
</dbReference>
<dbReference type="Proteomes" id="UP000502260">
    <property type="component" value="Chromosome"/>
</dbReference>
<dbReference type="FunFam" id="3.40.50.10180:FF:000001">
    <property type="entry name" value="Glycerate kinase"/>
    <property type="match status" value="1"/>
</dbReference>
<feature type="domain" description="MOFRL" evidence="8">
    <location>
        <begin position="594"/>
        <end position="704"/>
    </location>
</feature>
<dbReference type="NCBIfam" id="TIGR01486">
    <property type="entry name" value="HAD-SF-IIB-MPGP"/>
    <property type="match status" value="1"/>
</dbReference>
<dbReference type="InterPro" id="IPR039760">
    <property type="entry name" value="MOFRL_protein"/>
</dbReference>
<dbReference type="SFLD" id="SFLDS00003">
    <property type="entry name" value="Haloacid_Dehalogenase"/>
    <property type="match status" value="1"/>
</dbReference>
<name>A0A6F8VC65_9PROT</name>
<keyword evidence="11" id="KW-1185">Reference proteome</keyword>
<dbReference type="InterPro" id="IPR037035">
    <property type="entry name" value="GK-like_C_sf"/>
</dbReference>
<dbReference type="InterPro" id="IPR023214">
    <property type="entry name" value="HAD_sf"/>
</dbReference>
<evidence type="ECO:0000256" key="7">
    <source>
        <dbReference type="ARBA" id="ARBA00022842"/>
    </source>
</evidence>
<dbReference type="InterPro" id="IPR006381">
    <property type="entry name" value="HAD-SF-IIB-MPGP"/>
</dbReference>
<evidence type="ECO:0000313" key="11">
    <source>
        <dbReference type="Proteomes" id="UP000502260"/>
    </source>
</evidence>
<dbReference type="InterPro" id="IPR036412">
    <property type="entry name" value="HAD-like_sf"/>
</dbReference>
<dbReference type="RefSeq" id="WP_173065047.1">
    <property type="nucleotide sequence ID" value="NZ_AP022853.1"/>
</dbReference>
<protein>
    <recommendedName>
        <fullName evidence="12">Glycerate kinase</fullName>
    </recommendedName>
</protein>
<dbReference type="GO" id="GO:0051479">
    <property type="term" value="P:mannosylglycerate biosynthetic process"/>
    <property type="evidence" value="ECO:0007669"/>
    <property type="project" value="InterPro"/>
</dbReference>
<dbReference type="Pfam" id="PF13660">
    <property type="entry name" value="DUF4147"/>
    <property type="match status" value="1"/>
</dbReference>
<evidence type="ECO:0000256" key="1">
    <source>
        <dbReference type="ARBA" id="ARBA00022679"/>
    </source>
</evidence>
<dbReference type="GO" id="GO:0050531">
    <property type="term" value="F:mannosyl-3-phosphoglycerate phosphatase activity"/>
    <property type="evidence" value="ECO:0007669"/>
    <property type="project" value="InterPro"/>
</dbReference>
<dbReference type="AlphaFoldDB" id="A0A6F8VC65"/>
<dbReference type="PANTHER" id="PTHR12227">
    <property type="entry name" value="GLYCERATE KINASE"/>
    <property type="match status" value="1"/>
</dbReference>
<dbReference type="NCBIfam" id="TIGR01484">
    <property type="entry name" value="HAD-SF-IIB"/>
    <property type="match status" value="1"/>
</dbReference>
<dbReference type="InterPro" id="IPR025286">
    <property type="entry name" value="MOFRL_assoc_dom"/>
</dbReference>
<evidence type="ECO:0008006" key="12">
    <source>
        <dbReference type="Google" id="ProtNLM"/>
    </source>
</evidence>
<dbReference type="KEGG" id="slac:SKTS_23190"/>
<evidence type="ECO:0000256" key="5">
    <source>
        <dbReference type="ARBA" id="ARBA00022801"/>
    </source>
</evidence>
<evidence type="ECO:0000256" key="3">
    <source>
        <dbReference type="ARBA" id="ARBA00022741"/>
    </source>
</evidence>
<dbReference type="GO" id="GO:0008887">
    <property type="term" value="F:glycerate kinase activity"/>
    <property type="evidence" value="ECO:0007669"/>
    <property type="project" value="InterPro"/>
</dbReference>
<dbReference type="GO" id="GO:0046872">
    <property type="term" value="F:metal ion binding"/>
    <property type="evidence" value="ECO:0007669"/>
    <property type="project" value="UniProtKB-KW"/>
</dbReference>
<dbReference type="CDD" id="cd07507">
    <property type="entry name" value="HAD_Pase"/>
    <property type="match status" value="1"/>
</dbReference>
<dbReference type="InterPro" id="IPR007835">
    <property type="entry name" value="MOFRL"/>
</dbReference>
<accession>A0A6F8VC65</accession>
<feature type="domain" description="MOFRL-associated" evidence="9">
    <location>
        <begin position="275"/>
        <end position="511"/>
    </location>
</feature>
<evidence type="ECO:0000259" key="9">
    <source>
        <dbReference type="Pfam" id="PF13660"/>
    </source>
</evidence>
<keyword evidence="7" id="KW-0460">Magnesium</keyword>
<keyword evidence="2" id="KW-0479">Metal-binding</keyword>
<dbReference type="InterPro" id="IPR038614">
    <property type="entry name" value="GK_N_sf"/>
</dbReference>
<dbReference type="PANTHER" id="PTHR12227:SF0">
    <property type="entry name" value="GLYCERATE KINASE"/>
    <property type="match status" value="1"/>
</dbReference>
<dbReference type="InterPro" id="IPR006379">
    <property type="entry name" value="HAD-SF_hydro_IIB"/>
</dbReference>
<proteinExistence type="predicted"/>
<organism evidence="10 11">
    <name type="scientific">Sulfurimicrobium lacus</name>
    <dbReference type="NCBI Taxonomy" id="2715678"/>
    <lineage>
        <taxon>Bacteria</taxon>
        <taxon>Pseudomonadati</taxon>
        <taxon>Pseudomonadota</taxon>
        <taxon>Betaproteobacteria</taxon>
        <taxon>Nitrosomonadales</taxon>
        <taxon>Sulfuricellaceae</taxon>
        <taxon>Sulfurimicrobium</taxon>
    </lineage>
</organism>